<accession>F9WLJ4</accession>
<reference evidence="5" key="1">
    <citation type="submission" date="2011-08" db="EMBL/GenBank/DDBJ databases">
        <title>Alternative modes of VSG evolution in African trypanosomes.</title>
        <authorList>
            <person name="Jackson A.P."/>
            <person name="Hertz-Fowler C."/>
            <person name="Berriman M."/>
        </authorList>
    </citation>
    <scope>NUCLEOTIDE SEQUENCE</scope>
    <source>
        <strain evidence="5">Y486</strain>
    </source>
</reference>
<dbReference type="VEuPathDB" id="TriTrypDB:TvY486_0010660"/>
<evidence type="ECO:0000256" key="1">
    <source>
        <dbReference type="SAM" id="MobiDB-lite"/>
    </source>
</evidence>
<dbReference type="AlphaFoldDB" id="F9WLJ4"/>
<feature type="domain" description="Retrotransposon hot spot protein,C-terminal" evidence="2">
    <location>
        <begin position="324"/>
        <end position="627"/>
    </location>
</feature>
<dbReference type="NCBIfam" id="TIGR01631">
    <property type="entry name" value="Trypano_RHS"/>
    <property type="match status" value="1"/>
</dbReference>
<dbReference type="Pfam" id="PF07999">
    <property type="entry name" value="RHSP"/>
    <property type="match status" value="1"/>
</dbReference>
<dbReference type="OMA" id="IVAWFID"/>
<dbReference type="InterPro" id="IPR006518">
    <property type="entry name" value="Trypano_RHS"/>
</dbReference>
<proteinExistence type="predicted"/>
<dbReference type="Pfam" id="PF20445">
    <property type="entry name" value="RHS_N"/>
    <property type="match status" value="1"/>
</dbReference>
<dbReference type="InterPro" id="IPR046835">
    <property type="entry name" value="RHS_N"/>
</dbReference>
<evidence type="ECO:0000259" key="2">
    <source>
        <dbReference type="Pfam" id="PF07999"/>
    </source>
</evidence>
<dbReference type="PANTHER" id="PTHR33129:SF3">
    <property type="entry name" value="HOT SPOT (RHS) PROTEIN, PUTATIVE-RELATED"/>
    <property type="match status" value="1"/>
</dbReference>
<dbReference type="InterPro" id="IPR046836">
    <property type="entry name" value="RHS_C"/>
</dbReference>
<keyword evidence="6" id="KW-1185">Reference proteome</keyword>
<organism evidence="4 6">
    <name type="scientific">Trypanosoma vivax (strain Y486)</name>
    <dbReference type="NCBI Taxonomy" id="1055687"/>
    <lineage>
        <taxon>Eukaryota</taxon>
        <taxon>Discoba</taxon>
        <taxon>Euglenozoa</taxon>
        <taxon>Kinetoplastea</taxon>
        <taxon>Metakinetoplastina</taxon>
        <taxon>Trypanosomatida</taxon>
        <taxon>Trypanosomatidae</taxon>
        <taxon>Trypanosoma</taxon>
        <taxon>Duttonella</taxon>
    </lineage>
</organism>
<sequence>MARRKRLVRKNEDGGAGDPPLVRPRVESVPGPRWTLGSRVKDVLLDGARPPNEVSLSQCLKRVGCDGGVPNGDFKMDVVIQEPEFYIPEEHTRRRILSLPECRTYALVYKVVPLLEEKGIAGLKQWGDADNAAVKNELRDELADDGLWNKTRGLLDNAFNAVNDTEERERRREEERIESGIKKVTFVEGLYDSVVNATWACVKSGAAGEPLGMKIYQGHVSKKVIGPEMLWKEKEVNFFNTPDDEVDEQRDRKDGIEIFVLTSRMGWPYMVYRGAEQASKTPPKEFYCGVFVRREVVRVWYIVKNSLDVMHGEAADESTHRFTLIGSPGIGKSFSVGAFLLYMLLRYDANRLHIVAWFIDGLVYVFLKNEQPGKVLEFCDQMAAEAYIRLQVANGSQVYVIYDVGRSQIGPESNWCRNWPGILISSPNDGNCKGWFKSDGAGAVYINCHHVREIKAIHVWRERLLHPNSTLSEVENTWIDLSVRIDVVGPMIRYVLFRKNYSLRENEIGSVMWGLNDDMMELYEKVIDNKKTWRESKSSHKIVKLVRVHYEGCDEDFRNKGVSPKVYNGLMKMVMLRKKGTEERRQILEHVLSNYGRDSAHLFETSTIYTFLRKELLEKVAHNLVKLREPRNRELPECDSVICRRDSAALYPKELAFIREGEKRELKCGVLYVPCDSCFPVLDAFFVVEGEARTVVALQATRAEQHHTTVSKVLQLKKDLAERFCEWNIFTDELRWEMIYVQPAGGNVIKTKQLCGGAGVARKAVSTFWNKVQQYQVSLEPESYIGVEPAVHVGALMNIFGEAEIEKNIKKDEQKS</sequence>
<evidence type="ECO:0000313" key="5">
    <source>
        <dbReference type="EMBL" id="CCD21870.1"/>
    </source>
</evidence>
<feature type="region of interest" description="Disordered" evidence="1">
    <location>
        <begin position="1"/>
        <end position="25"/>
    </location>
</feature>
<dbReference type="Proteomes" id="UP000009027">
    <property type="component" value="Unassembled WGS sequence"/>
</dbReference>
<reference evidence="4 6" key="3">
    <citation type="journal article" date="2012" name="Proc. Natl. Acad. Sci. U.S.A.">
        <title>Antigenic diversity is generated by distinct evolutionary mechanisms in African trypanosome species.</title>
        <authorList>
            <person name="Jackson A.P."/>
            <person name="Berry A."/>
            <person name="Aslett M."/>
            <person name="Allison H.C."/>
            <person name="Burton P."/>
            <person name="Vavrova-Anderson J."/>
            <person name="Brown R."/>
            <person name="Browne H."/>
            <person name="Corton N."/>
            <person name="Hauser H."/>
            <person name="Gamble J."/>
            <person name="Gilderthorp R."/>
            <person name="Marcello L."/>
            <person name="McQuillan J."/>
            <person name="Otto T.D."/>
            <person name="Quail M.A."/>
            <person name="Sanders M.J."/>
            <person name="van Tonder A."/>
            <person name="Ginger M.L."/>
            <person name="Field M.C."/>
            <person name="Barry J.D."/>
            <person name="Hertz-Fowler C."/>
            <person name="Berriman M."/>
        </authorList>
    </citation>
    <scope>NUCLEOTIDE SEQUENCE</scope>
    <source>
        <strain evidence="4 6">Y486</strain>
    </source>
</reference>
<dbReference type="InterPro" id="IPR052980">
    <property type="entry name" value="Crinkler_effector"/>
</dbReference>
<dbReference type="EMBL" id="HE578920">
    <property type="protein sequence ID" value="CCD21870.1"/>
    <property type="molecule type" value="Genomic_DNA"/>
</dbReference>
<evidence type="ECO:0000259" key="3">
    <source>
        <dbReference type="Pfam" id="PF20445"/>
    </source>
</evidence>
<evidence type="ECO:0000313" key="6">
    <source>
        <dbReference type="Proteomes" id="UP000009027"/>
    </source>
</evidence>
<feature type="domain" description="Retrotransposon hot spot protein N-terminal" evidence="3">
    <location>
        <begin position="191"/>
        <end position="310"/>
    </location>
</feature>
<reference evidence="5" key="2">
    <citation type="submission" date="2011-08" db="EMBL/GenBank/DDBJ databases">
        <authorList>
            <person name="Aslett M."/>
        </authorList>
    </citation>
    <scope>NUCLEOTIDE SEQUENCE</scope>
    <source>
        <strain evidence="5">Y486</strain>
    </source>
</reference>
<evidence type="ECO:0000313" key="4">
    <source>
        <dbReference type="EMBL" id="CCD18386.1"/>
    </source>
</evidence>
<dbReference type="PANTHER" id="PTHR33129">
    <property type="entry name" value="PROTEIN KINASE DOMAIN-CONTAINING PROTEIN-RELATED"/>
    <property type="match status" value="1"/>
</dbReference>
<gene>
    <name evidence="4" type="ORF">TvY486_0010660</name>
    <name evidence="5" type="ORF">TVY486_BAC56L19_002</name>
</gene>
<name>F9WLJ4_TRYVY</name>
<protein>
    <submittedName>
        <fullName evidence="5">RHS</fullName>
    </submittedName>
</protein>
<dbReference type="EMBL" id="CAEX01001044">
    <property type="protein sequence ID" value="CCD18386.1"/>
    <property type="molecule type" value="Genomic_DNA"/>
</dbReference>